<dbReference type="EMBL" id="JAIWYP010000001">
    <property type="protein sequence ID" value="KAH3890957.1"/>
    <property type="molecule type" value="Genomic_DNA"/>
</dbReference>
<dbReference type="GO" id="GO:0048705">
    <property type="term" value="P:skeletal system morphogenesis"/>
    <property type="evidence" value="ECO:0007669"/>
    <property type="project" value="TreeGrafter"/>
</dbReference>
<dbReference type="GO" id="GO:0061182">
    <property type="term" value="P:negative regulation of chondrocyte development"/>
    <property type="evidence" value="ECO:0007669"/>
    <property type="project" value="TreeGrafter"/>
</dbReference>
<evidence type="ECO:0000313" key="8">
    <source>
        <dbReference type="Proteomes" id="UP000828390"/>
    </source>
</evidence>
<keyword evidence="5" id="KW-0206">Cytoskeleton</keyword>
<evidence type="ECO:0000256" key="6">
    <source>
        <dbReference type="SAM" id="MobiDB-lite"/>
    </source>
</evidence>
<accession>A0A9D4S5T9</accession>
<comment type="subunit">
    <text evidence="3">Interacts with FLNA and FLNB.</text>
</comment>
<feature type="compositionally biased region" description="Polar residues" evidence="6">
    <location>
        <begin position="158"/>
        <end position="170"/>
    </location>
</feature>
<evidence type="ECO:0000313" key="7">
    <source>
        <dbReference type="EMBL" id="KAH3890957.1"/>
    </source>
</evidence>
<dbReference type="GO" id="GO:0061572">
    <property type="term" value="P:actin filament bundle organization"/>
    <property type="evidence" value="ECO:0007669"/>
    <property type="project" value="InterPro"/>
</dbReference>
<evidence type="ECO:0000256" key="1">
    <source>
        <dbReference type="ARBA" id="ARBA00004245"/>
    </source>
</evidence>
<comment type="subcellular location">
    <subcellularLocation>
        <location evidence="1">Cytoplasm</location>
        <location evidence="1">Cytoskeleton</location>
    </subcellularLocation>
</comment>
<reference evidence="7" key="1">
    <citation type="journal article" date="2019" name="bioRxiv">
        <title>The Genome of the Zebra Mussel, Dreissena polymorpha: A Resource for Invasive Species Research.</title>
        <authorList>
            <person name="McCartney M.A."/>
            <person name="Auch B."/>
            <person name="Kono T."/>
            <person name="Mallez S."/>
            <person name="Zhang Y."/>
            <person name="Obille A."/>
            <person name="Becker A."/>
            <person name="Abrahante J.E."/>
            <person name="Garbe J."/>
            <person name="Badalamenti J.P."/>
            <person name="Herman A."/>
            <person name="Mangelson H."/>
            <person name="Liachko I."/>
            <person name="Sullivan S."/>
            <person name="Sone E.D."/>
            <person name="Koren S."/>
            <person name="Silverstein K.A.T."/>
            <person name="Beckman K.B."/>
            <person name="Gohl D.M."/>
        </authorList>
    </citation>
    <scope>NUCLEOTIDE SEQUENCE</scope>
    <source>
        <strain evidence="7">Duluth1</strain>
        <tissue evidence="7">Whole animal</tissue>
    </source>
</reference>
<comment type="caution">
    <text evidence="7">The sequence shown here is derived from an EMBL/GenBank/DDBJ whole genome shotgun (WGS) entry which is preliminary data.</text>
</comment>
<reference evidence="7" key="2">
    <citation type="submission" date="2020-11" db="EMBL/GenBank/DDBJ databases">
        <authorList>
            <person name="McCartney M.A."/>
            <person name="Auch B."/>
            <person name="Kono T."/>
            <person name="Mallez S."/>
            <person name="Becker A."/>
            <person name="Gohl D.M."/>
            <person name="Silverstein K.A.T."/>
            <person name="Koren S."/>
            <person name="Bechman K.B."/>
            <person name="Herman A."/>
            <person name="Abrahante J.E."/>
            <person name="Garbe J."/>
        </authorList>
    </citation>
    <scope>NUCLEOTIDE SEQUENCE</scope>
    <source>
        <strain evidence="7">Duluth1</strain>
        <tissue evidence="7">Whole animal</tissue>
    </source>
</reference>
<dbReference type="InterPro" id="IPR028215">
    <property type="entry name" value="Refilin"/>
</dbReference>
<dbReference type="PANTHER" id="PTHR31848:SF1">
    <property type="match status" value="1"/>
</dbReference>
<comment type="similarity">
    <text evidence="2">Belongs to the Refilin family.</text>
</comment>
<evidence type="ECO:0000256" key="5">
    <source>
        <dbReference type="ARBA" id="ARBA00023212"/>
    </source>
</evidence>
<dbReference type="Proteomes" id="UP000828390">
    <property type="component" value="Unassembled WGS sequence"/>
</dbReference>
<dbReference type="OrthoDB" id="9932345at2759"/>
<feature type="compositionally biased region" description="Acidic residues" evidence="6">
    <location>
        <begin position="143"/>
        <end position="153"/>
    </location>
</feature>
<gene>
    <name evidence="7" type="ORF">DPMN_015047</name>
</gene>
<evidence type="ECO:0000256" key="3">
    <source>
        <dbReference type="ARBA" id="ARBA00011189"/>
    </source>
</evidence>
<organism evidence="7 8">
    <name type="scientific">Dreissena polymorpha</name>
    <name type="common">Zebra mussel</name>
    <name type="synonym">Mytilus polymorpha</name>
    <dbReference type="NCBI Taxonomy" id="45954"/>
    <lineage>
        <taxon>Eukaryota</taxon>
        <taxon>Metazoa</taxon>
        <taxon>Spiralia</taxon>
        <taxon>Lophotrochozoa</taxon>
        <taxon>Mollusca</taxon>
        <taxon>Bivalvia</taxon>
        <taxon>Autobranchia</taxon>
        <taxon>Heteroconchia</taxon>
        <taxon>Euheterodonta</taxon>
        <taxon>Imparidentia</taxon>
        <taxon>Neoheterodontei</taxon>
        <taxon>Myida</taxon>
        <taxon>Dreissenoidea</taxon>
        <taxon>Dreissenidae</taxon>
        <taxon>Dreissena</taxon>
    </lineage>
</organism>
<keyword evidence="4" id="KW-0963">Cytoplasm</keyword>
<sequence length="202" mass="23586">MRENTLILPESVSETVSVSSQACYAERSDISYVDFVTMKRFNEEVKFAPCLTPVAYQDTVICYKNPSKKRFKSQVIYEHRIKPRTFSDTLTVFPKRPVKRFVTLVDYHIDECRRWFKTTMEFKARTYTTRKIFRDSDGDTDDLEIDTDSDSDADMVAKSTQSNSGPSASQIYLPRWEKQRELELESNNVHHFMNGDIIINGY</sequence>
<dbReference type="AlphaFoldDB" id="A0A9D4S5T9"/>
<evidence type="ECO:0000256" key="2">
    <source>
        <dbReference type="ARBA" id="ARBA00009886"/>
    </source>
</evidence>
<name>A0A9D4S5T9_DREPO</name>
<protein>
    <submittedName>
        <fullName evidence="7">Uncharacterized protein</fullName>
    </submittedName>
</protein>
<dbReference type="Pfam" id="PF15068">
    <property type="entry name" value="FAM101"/>
    <property type="match status" value="1"/>
</dbReference>
<proteinExistence type="inferred from homology"/>
<feature type="region of interest" description="Disordered" evidence="6">
    <location>
        <begin position="143"/>
        <end position="170"/>
    </location>
</feature>
<dbReference type="GO" id="GO:0031005">
    <property type="term" value="F:filamin binding"/>
    <property type="evidence" value="ECO:0007669"/>
    <property type="project" value="InterPro"/>
</dbReference>
<dbReference type="PANTHER" id="PTHR31848">
    <property type="match status" value="1"/>
</dbReference>
<keyword evidence="8" id="KW-1185">Reference proteome</keyword>
<evidence type="ECO:0000256" key="4">
    <source>
        <dbReference type="ARBA" id="ARBA00022490"/>
    </source>
</evidence>
<dbReference type="GO" id="GO:0032432">
    <property type="term" value="C:actin filament bundle"/>
    <property type="evidence" value="ECO:0007669"/>
    <property type="project" value="TreeGrafter"/>
</dbReference>